<dbReference type="SUPFAM" id="SSF54928">
    <property type="entry name" value="RNA-binding domain, RBD"/>
    <property type="match status" value="1"/>
</dbReference>
<proteinExistence type="inferred from homology"/>
<feature type="DNA-binding region" description="Homeobox" evidence="14">
    <location>
        <begin position="79"/>
        <end position="143"/>
    </location>
</feature>
<dbReference type="InterPro" id="IPR000504">
    <property type="entry name" value="RRM_dom"/>
</dbReference>
<evidence type="ECO:0000256" key="14">
    <source>
        <dbReference type="PROSITE-ProRule" id="PRU00108"/>
    </source>
</evidence>
<dbReference type="GO" id="GO:0003723">
    <property type="term" value="F:RNA binding"/>
    <property type="evidence" value="ECO:0007669"/>
    <property type="project" value="UniProtKB-UniRule"/>
</dbReference>
<dbReference type="PROSITE" id="PS50071">
    <property type="entry name" value="HOMEOBOX_2"/>
    <property type="match status" value="1"/>
</dbReference>
<keyword evidence="6 15" id="KW-0694">RNA-binding</keyword>
<dbReference type="InterPro" id="IPR035979">
    <property type="entry name" value="RBD_domain_sf"/>
</dbReference>
<keyword evidence="11 14" id="KW-0539">Nucleus</keyword>
<keyword evidence="3" id="KW-0217">Developmental protein</keyword>
<keyword evidence="10" id="KW-0804">Transcription</keyword>
<dbReference type="OrthoDB" id="1862401at2759"/>
<evidence type="ECO:0000256" key="6">
    <source>
        <dbReference type="ARBA" id="ARBA00022884"/>
    </source>
</evidence>
<evidence type="ECO:0000256" key="11">
    <source>
        <dbReference type="ARBA" id="ARBA00023242"/>
    </source>
</evidence>
<evidence type="ECO:0000313" key="19">
    <source>
        <dbReference type="EMBL" id="KAF7830605.1"/>
    </source>
</evidence>
<dbReference type="GO" id="GO:0016746">
    <property type="term" value="F:acyltransferase activity"/>
    <property type="evidence" value="ECO:0007669"/>
    <property type="project" value="UniProtKB-KW"/>
</dbReference>
<keyword evidence="8 14" id="KW-0238">DNA-binding</keyword>
<dbReference type="Gene3D" id="3.30.559.10">
    <property type="entry name" value="Chloramphenicol acetyltransferase-like domain"/>
    <property type="match status" value="2"/>
</dbReference>
<dbReference type="Proteomes" id="UP000634136">
    <property type="component" value="Unassembled WGS sequence"/>
</dbReference>
<evidence type="ECO:0000313" key="20">
    <source>
        <dbReference type="Proteomes" id="UP000634136"/>
    </source>
</evidence>
<dbReference type="SMART" id="SM00360">
    <property type="entry name" value="RRM"/>
    <property type="match status" value="1"/>
</dbReference>
<keyword evidence="9 14" id="KW-0371">Homeobox</keyword>
<evidence type="ECO:0000256" key="10">
    <source>
        <dbReference type="ARBA" id="ARBA00023163"/>
    </source>
</evidence>
<dbReference type="GO" id="GO:0003677">
    <property type="term" value="F:DNA binding"/>
    <property type="evidence" value="ECO:0007669"/>
    <property type="project" value="UniProtKB-UniRule"/>
</dbReference>
<dbReference type="EMBL" id="JAAIUW010000005">
    <property type="protein sequence ID" value="KAF7830605.1"/>
    <property type="molecule type" value="Genomic_DNA"/>
</dbReference>
<keyword evidence="5" id="KW-0677">Repeat</keyword>
<evidence type="ECO:0000256" key="4">
    <source>
        <dbReference type="ARBA" id="ARBA00022679"/>
    </source>
</evidence>
<dbReference type="GO" id="GO:0005634">
    <property type="term" value="C:nucleus"/>
    <property type="evidence" value="ECO:0007669"/>
    <property type="project" value="UniProtKB-SubCell"/>
</dbReference>
<keyword evidence="4 19" id="KW-0808">Transferase</keyword>
<evidence type="ECO:0000259" key="18">
    <source>
        <dbReference type="PROSITE" id="PS50102"/>
    </source>
</evidence>
<dbReference type="InterPro" id="IPR012677">
    <property type="entry name" value="Nucleotide-bd_a/b_plait_sf"/>
</dbReference>
<evidence type="ECO:0000256" key="9">
    <source>
        <dbReference type="ARBA" id="ARBA00023155"/>
    </source>
</evidence>
<keyword evidence="12" id="KW-0012">Acyltransferase</keyword>
<dbReference type="Pfam" id="PF00046">
    <property type="entry name" value="Homeodomain"/>
    <property type="match status" value="1"/>
</dbReference>
<evidence type="ECO:0000256" key="15">
    <source>
        <dbReference type="PROSITE-ProRule" id="PRU00176"/>
    </source>
</evidence>
<dbReference type="Gene3D" id="1.10.10.60">
    <property type="entry name" value="Homeodomain-like"/>
    <property type="match status" value="1"/>
</dbReference>
<comment type="similarity">
    <text evidence="13">Belongs to the WUS homeobox family.</text>
</comment>
<evidence type="ECO:0000256" key="13">
    <source>
        <dbReference type="ARBA" id="ARBA00024040"/>
    </source>
</evidence>
<evidence type="ECO:0000256" key="1">
    <source>
        <dbReference type="ARBA" id="ARBA00004123"/>
    </source>
</evidence>
<dbReference type="FunFam" id="1.10.10.60:FF:000146">
    <property type="entry name" value="WUSCHEL-related homeobox 4"/>
    <property type="match status" value="1"/>
</dbReference>
<dbReference type="CDD" id="cd12379">
    <property type="entry name" value="RRM2_I_PABPs"/>
    <property type="match status" value="1"/>
</dbReference>
<dbReference type="Gene3D" id="3.30.70.330">
    <property type="match status" value="1"/>
</dbReference>
<name>A0A834U1W5_9FABA</name>
<dbReference type="Pfam" id="PF00076">
    <property type="entry name" value="RRM_1"/>
    <property type="match status" value="1"/>
</dbReference>
<reference evidence="19" key="1">
    <citation type="submission" date="2020-09" db="EMBL/GenBank/DDBJ databases">
        <title>Genome-Enabled Discovery of Anthraquinone Biosynthesis in Senna tora.</title>
        <authorList>
            <person name="Kang S.-H."/>
            <person name="Pandey R.P."/>
            <person name="Lee C.-M."/>
            <person name="Sim J.-S."/>
            <person name="Jeong J.-T."/>
            <person name="Choi B.-S."/>
            <person name="Jung M."/>
            <person name="Ginzburg D."/>
            <person name="Zhao K."/>
            <person name="Won S.Y."/>
            <person name="Oh T.-J."/>
            <person name="Yu Y."/>
            <person name="Kim N.-H."/>
            <person name="Lee O.R."/>
            <person name="Lee T.-H."/>
            <person name="Bashyal P."/>
            <person name="Kim T.-S."/>
            <person name="Lee W.-H."/>
            <person name="Kawkins C."/>
            <person name="Kim C.-K."/>
            <person name="Kim J.S."/>
            <person name="Ahn B.O."/>
            <person name="Rhee S.Y."/>
            <person name="Sohng J.K."/>
        </authorList>
    </citation>
    <scope>NUCLEOTIDE SEQUENCE</scope>
    <source>
        <tissue evidence="19">Leaf</tissue>
    </source>
</reference>
<dbReference type="PANTHER" id="PTHR31896:SF12">
    <property type="entry name" value="HXXXD-TYPE ACYL-TRANSFERASE FAMILY PROTEIN"/>
    <property type="match status" value="1"/>
</dbReference>
<feature type="domain" description="RRM" evidence="18">
    <location>
        <begin position="180"/>
        <end position="251"/>
    </location>
</feature>
<dbReference type="InterPro" id="IPR051283">
    <property type="entry name" value="Sec_Metabolite_Acyltrans"/>
</dbReference>
<dbReference type="PROSITE" id="PS50102">
    <property type="entry name" value="RRM"/>
    <property type="match status" value="1"/>
</dbReference>
<keyword evidence="7" id="KW-0805">Transcription regulation</keyword>
<gene>
    <name evidence="19" type="ORF">G2W53_012938</name>
</gene>
<dbReference type="CDD" id="cd00086">
    <property type="entry name" value="homeodomain"/>
    <property type="match status" value="1"/>
</dbReference>
<evidence type="ECO:0000256" key="12">
    <source>
        <dbReference type="ARBA" id="ARBA00023315"/>
    </source>
</evidence>
<evidence type="ECO:0000256" key="16">
    <source>
        <dbReference type="RuleBase" id="RU000682"/>
    </source>
</evidence>
<evidence type="ECO:0000256" key="8">
    <source>
        <dbReference type="ARBA" id="ARBA00023125"/>
    </source>
</evidence>
<protein>
    <submittedName>
        <fullName evidence="19">Putative acetyltransferase</fullName>
    </submittedName>
</protein>
<dbReference type="GO" id="GO:0048731">
    <property type="term" value="P:system development"/>
    <property type="evidence" value="ECO:0007669"/>
    <property type="project" value="UniProtKB-ARBA"/>
</dbReference>
<dbReference type="InterPro" id="IPR001356">
    <property type="entry name" value="HD"/>
</dbReference>
<dbReference type="InterPro" id="IPR009057">
    <property type="entry name" value="Homeodomain-like_sf"/>
</dbReference>
<evidence type="ECO:0000256" key="3">
    <source>
        <dbReference type="ARBA" id="ARBA00022473"/>
    </source>
</evidence>
<evidence type="ECO:0000256" key="7">
    <source>
        <dbReference type="ARBA" id="ARBA00023015"/>
    </source>
</evidence>
<sequence length="802" mass="90085">MGSMKVHQYARGLWEHEPSLSLGCKRLRPLAPKLPNNSPLAPFDLKTFIRPESGPIKLASSHDVTKTDSSAAQVETTHPGGTRWNPTQEQIGILEMLYRGGMRTPNAQQIEQITAQLGKYGKIEGKNVFYWFQNHKARERQKQKRNTTLALSHPPTSTSILHNSTTPIITTALDWDTTRNLDKAIDHKALHETFSAFGNILSCKITTDASGQSKGYGFVQFDKEESAQNAIKKLNGMLLNYKQAQFSQMRPIAMVPSVGRRIPMYPPGLGQQFLYGQAPPAIIPPQLLFLWLLSCLHFIPLCFTGQLSCSCGMVANNAVDSSVVYSTCISYITSIGYVEVCHELPLLDFQYDINFRGRVRMSPPAVQRISECFIKPPHDSNHICYLNPTDLAMLSVHYIQKGLLFRNPHPHFIPTLLDRLKHSLSLALIHFYPLAGRLLTRQTTHPPSYSIFVDCNNSDGVRFIHATLNATVSHILSPTRVPPLVHSFFDHHMAVNHDGHTLPLLSVQVTELIDGVFIACSMNHSLADGTSYWKFFNAWSQIFQAQAQAQAQIRPFHNRWFPEGCDGPLINLPFKHHEEFVSRFEAPPLVERIFHFTAESIAKLKAKANRDSNNKISSFQSLSALVWRCITRARRLPYEQVTRCRLAAENRSRMEPPLPKDYFGNAINALSTETTSAGELLEREFGWAAWRVHVAVASHSDKAVREWVKAWLEKPTVYRLDKSFDRYSVMMGSSPRFDMYGNEFGMGKAVGVLSGYANKFDGKVTSYPGREGGGSIDLEVCLPPEAMAALESDEEFTVVVSL</sequence>
<organism evidence="19 20">
    <name type="scientific">Senna tora</name>
    <dbReference type="NCBI Taxonomy" id="362788"/>
    <lineage>
        <taxon>Eukaryota</taxon>
        <taxon>Viridiplantae</taxon>
        <taxon>Streptophyta</taxon>
        <taxon>Embryophyta</taxon>
        <taxon>Tracheophyta</taxon>
        <taxon>Spermatophyta</taxon>
        <taxon>Magnoliopsida</taxon>
        <taxon>eudicotyledons</taxon>
        <taxon>Gunneridae</taxon>
        <taxon>Pentapetalae</taxon>
        <taxon>rosids</taxon>
        <taxon>fabids</taxon>
        <taxon>Fabales</taxon>
        <taxon>Fabaceae</taxon>
        <taxon>Caesalpinioideae</taxon>
        <taxon>Cassia clade</taxon>
        <taxon>Senna</taxon>
    </lineage>
</organism>
<comment type="subcellular location">
    <subcellularLocation>
        <location evidence="1 14 16">Nucleus</location>
    </subcellularLocation>
</comment>
<dbReference type="SUPFAM" id="SSF46689">
    <property type="entry name" value="Homeodomain-like"/>
    <property type="match status" value="1"/>
</dbReference>
<dbReference type="AlphaFoldDB" id="A0A834U1W5"/>
<feature type="domain" description="Homeobox" evidence="17">
    <location>
        <begin position="77"/>
        <end position="142"/>
    </location>
</feature>
<accession>A0A834U1W5</accession>
<dbReference type="InterPro" id="IPR023213">
    <property type="entry name" value="CAT-like_dom_sf"/>
</dbReference>
<dbReference type="FunFam" id="3.30.559.10:FF:000008">
    <property type="entry name" value="Tryptamine hydroxycinnamoyl transferase"/>
    <property type="match status" value="1"/>
</dbReference>
<evidence type="ECO:0000259" key="17">
    <source>
        <dbReference type="PROSITE" id="PS50071"/>
    </source>
</evidence>
<dbReference type="Pfam" id="PF02458">
    <property type="entry name" value="Transferase"/>
    <property type="match status" value="1"/>
</dbReference>
<dbReference type="SMART" id="SM00389">
    <property type="entry name" value="HOX"/>
    <property type="match status" value="1"/>
</dbReference>
<keyword evidence="20" id="KW-1185">Reference proteome</keyword>
<evidence type="ECO:0000256" key="2">
    <source>
        <dbReference type="ARBA" id="ARBA00009861"/>
    </source>
</evidence>
<dbReference type="PANTHER" id="PTHR31896">
    <property type="entry name" value="FAMILY REGULATORY PROTEIN, PUTATIVE (AFU_ORTHOLOGUE AFUA_3G14730)-RELATED"/>
    <property type="match status" value="1"/>
</dbReference>
<comment type="caution">
    <text evidence="19">The sequence shown here is derived from an EMBL/GenBank/DDBJ whole genome shotgun (WGS) entry which is preliminary data.</text>
</comment>
<evidence type="ECO:0000256" key="5">
    <source>
        <dbReference type="ARBA" id="ARBA00022737"/>
    </source>
</evidence>
<dbReference type="InterPro" id="IPR045305">
    <property type="entry name" value="RRM2_I_PABPs"/>
</dbReference>
<comment type="similarity">
    <text evidence="2">Belongs to the plant acyltransferase family.</text>
</comment>